<protein>
    <submittedName>
        <fullName evidence="1">AT-rich interactive domain-containing protein 4</fullName>
    </submittedName>
</protein>
<dbReference type="EMBL" id="QGNW01000319">
    <property type="protein sequence ID" value="RVW77056.1"/>
    <property type="molecule type" value="Genomic_DNA"/>
</dbReference>
<dbReference type="AlphaFoldDB" id="A0A438GXU9"/>
<sequence>MMFHVQAASRNHCALLAVVCGKIPVSEDQQQHPYPFPELVSSGRLEVQILKNPSIHEFQRSLESLEPNFLYLQGEQLPGSEEIGSLTWGGVDLSSAEALVELFGPTLPTTVYLETPNGEKISKRHFILSSCSHTWDAFQLAHASFRLYCVQNNTVPSNNQKVSGKLGPCLLGDPPKINVVPPEVDEEESLPATLPVIKIYDADVSMRFLVCGAPSALDACLLGSLEDGLNALLCIEVSLLQ</sequence>
<organism evidence="1 2">
    <name type="scientific">Vitis vinifera</name>
    <name type="common">Grape</name>
    <dbReference type="NCBI Taxonomy" id="29760"/>
    <lineage>
        <taxon>Eukaryota</taxon>
        <taxon>Viridiplantae</taxon>
        <taxon>Streptophyta</taxon>
        <taxon>Embryophyta</taxon>
        <taxon>Tracheophyta</taxon>
        <taxon>Spermatophyta</taxon>
        <taxon>Magnoliopsida</taxon>
        <taxon>eudicotyledons</taxon>
        <taxon>Gunneridae</taxon>
        <taxon>Pentapetalae</taxon>
        <taxon>rosids</taxon>
        <taxon>Vitales</taxon>
        <taxon>Vitaceae</taxon>
        <taxon>Viteae</taxon>
        <taxon>Vitis</taxon>
    </lineage>
</organism>
<proteinExistence type="predicted"/>
<gene>
    <name evidence="1" type="primary">ARID4_3</name>
    <name evidence="1" type="ORF">CK203_036838</name>
</gene>
<accession>A0A438GXU9</accession>
<name>A0A438GXU9_VITVI</name>
<evidence type="ECO:0000313" key="1">
    <source>
        <dbReference type="EMBL" id="RVW77056.1"/>
    </source>
</evidence>
<reference evidence="1 2" key="1">
    <citation type="journal article" date="2018" name="PLoS Genet.">
        <title>Population sequencing reveals clonal diversity and ancestral inbreeding in the grapevine cultivar Chardonnay.</title>
        <authorList>
            <person name="Roach M.J."/>
            <person name="Johnson D.L."/>
            <person name="Bohlmann J."/>
            <person name="van Vuuren H.J."/>
            <person name="Jones S.J."/>
            <person name="Pretorius I.S."/>
            <person name="Schmidt S.A."/>
            <person name="Borneman A.R."/>
        </authorList>
    </citation>
    <scope>NUCLEOTIDE SEQUENCE [LARGE SCALE GENOMIC DNA]</scope>
    <source>
        <strain evidence="2">cv. Chardonnay</strain>
        <tissue evidence="1">Leaf</tissue>
    </source>
</reference>
<dbReference type="Proteomes" id="UP000288805">
    <property type="component" value="Unassembled WGS sequence"/>
</dbReference>
<dbReference type="InterPro" id="IPR042293">
    <property type="entry name" value="ARID4"/>
</dbReference>
<comment type="caution">
    <text evidence="1">The sequence shown here is derived from an EMBL/GenBank/DDBJ whole genome shotgun (WGS) entry which is preliminary data.</text>
</comment>
<dbReference type="PANTHER" id="PTHR46694">
    <property type="entry name" value="AT-RICH INTERACTIVE DOMAIN-CONTAINING PROTEIN 4"/>
    <property type="match status" value="1"/>
</dbReference>
<dbReference type="PANTHER" id="PTHR46694:SF1">
    <property type="entry name" value="AT-RICH INTERACTIVE DOMAIN-CONTAINING PROTEIN 4"/>
    <property type="match status" value="1"/>
</dbReference>
<evidence type="ECO:0000313" key="2">
    <source>
        <dbReference type="Proteomes" id="UP000288805"/>
    </source>
</evidence>